<keyword evidence="6" id="KW-1133">Transmembrane helix</keyword>
<evidence type="ECO:0000256" key="4">
    <source>
        <dbReference type="ARBA" id="ARBA00023125"/>
    </source>
</evidence>
<sequence>MANKGVLAIGAVVIILLLVGGYFLFIGESVNVYMDGENITAQTTISPFSGVDTGKLNDEICELTFQNMNNTTGDAKSLKQGILRICLAHGLDNVKVHLNSPLGEDEIPILFHVEGTSMYPTLNDGQTVLVEKTKDIKVGNIVVADSDEYGNIIKRVSQIKGDQVYLTSDNTNVDYEYINGTRYETKGITTWVGINDIYGVVVQY</sequence>
<evidence type="ECO:0000256" key="1">
    <source>
        <dbReference type="ARBA" id="ARBA00022670"/>
    </source>
</evidence>
<keyword evidence="4" id="KW-0238">DNA-binding</keyword>
<dbReference type="PROSITE" id="PS00501">
    <property type="entry name" value="SPASE_I_1"/>
    <property type="match status" value="1"/>
</dbReference>
<evidence type="ECO:0000313" key="9">
    <source>
        <dbReference type="Proteomes" id="UP000323439"/>
    </source>
</evidence>
<organism evidence="8 9">
    <name type="scientific">Methanobrevibacter millerae</name>
    <dbReference type="NCBI Taxonomy" id="230361"/>
    <lineage>
        <taxon>Archaea</taxon>
        <taxon>Methanobacteriati</taxon>
        <taxon>Methanobacteriota</taxon>
        <taxon>Methanomada group</taxon>
        <taxon>Methanobacteria</taxon>
        <taxon>Methanobacteriales</taxon>
        <taxon>Methanobacteriaceae</taxon>
        <taxon>Methanobrevibacter</taxon>
    </lineage>
</organism>
<accession>A0A1G5V577</accession>
<dbReference type="Pfam" id="PF00717">
    <property type="entry name" value="Peptidase_S24"/>
    <property type="match status" value="1"/>
</dbReference>
<dbReference type="InterPro" id="IPR019756">
    <property type="entry name" value="Pept_S26A_signal_pept_1_Ser-AS"/>
</dbReference>
<evidence type="ECO:0000256" key="5">
    <source>
        <dbReference type="ARBA" id="ARBA00023163"/>
    </source>
</evidence>
<dbReference type="GO" id="GO:0004252">
    <property type="term" value="F:serine-type endopeptidase activity"/>
    <property type="evidence" value="ECO:0007669"/>
    <property type="project" value="InterPro"/>
</dbReference>
<gene>
    <name evidence="8" type="ORF">SAMN02910315_00389</name>
</gene>
<feature type="transmembrane region" description="Helical" evidence="6">
    <location>
        <begin position="6"/>
        <end position="25"/>
    </location>
</feature>
<dbReference type="GO" id="GO:0003677">
    <property type="term" value="F:DNA binding"/>
    <property type="evidence" value="ECO:0007669"/>
    <property type="project" value="UniProtKB-KW"/>
</dbReference>
<evidence type="ECO:0000259" key="7">
    <source>
        <dbReference type="Pfam" id="PF00717"/>
    </source>
</evidence>
<dbReference type="PANTHER" id="PTHR40661">
    <property type="match status" value="1"/>
</dbReference>
<keyword evidence="6" id="KW-0472">Membrane</keyword>
<proteinExistence type="predicted"/>
<dbReference type="PANTHER" id="PTHR40661:SF1">
    <property type="entry name" value="HTH CRO_C1-TYPE DOMAIN-CONTAINING PROTEIN"/>
    <property type="match status" value="1"/>
</dbReference>
<reference evidence="8 9" key="1">
    <citation type="submission" date="2016-10" db="EMBL/GenBank/DDBJ databases">
        <authorList>
            <person name="Varghese N."/>
            <person name="Submissions S."/>
        </authorList>
    </citation>
    <scope>NUCLEOTIDE SEQUENCE [LARGE SCALE GENOMIC DNA]</scope>
    <source>
        <strain evidence="8 9">DSM 16643</strain>
    </source>
</reference>
<dbReference type="EMBL" id="FMXB01000002">
    <property type="protein sequence ID" value="SDA41051.1"/>
    <property type="molecule type" value="Genomic_DNA"/>
</dbReference>
<evidence type="ECO:0000256" key="6">
    <source>
        <dbReference type="SAM" id="Phobius"/>
    </source>
</evidence>
<dbReference type="GO" id="GO:0006508">
    <property type="term" value="P:proteolysis"/>
    <property type="evidence" value="ECO:0007669"/>
    <property type="project" value="UniProtKB-KW"/>
</dbReference>
<evidence type="ECO:0000256" key="2">
    <source>
        <dbReference type="ARBA" id="ARBA00022801"/>
    </source>
</evidence>
<keyword evidence="5" id="KW-0804">Transcription</keyword>
<dbReference type="CDD" id="cd06462">
    <property type="entry name" value="Peptidase_S24_S26"/>
    <property type="match status" value="1"/>
</dbReference>
<dbReference type="InterPro" id="IPR036286">
    <property type="entry name" value="LexA/Signal_pep-like_sf"/>
</dbReference>
<dbReference type="RefSeq" id="WP_149731023.1">
    <property type="nucleotide sequence ID" value="NZ_FMXB01000002.1"/>
</dbReference>
<dbReference type="InterPro" id="IPR015927">
    <property type="entry name" value="Peptidase_S24_S26A/B/C"/>
</dbReference>
<keyword evidence="3" id="KW-0805">Transcription regulation</keyword>
<dbReference type="AlphaFoldDB" id="A0A1G5V577"/>
<dbReference type="GO" id="GO:0016020">
    <property type="term" value="C:membrane"/>
    <property type="evidence" value="ECO:0007669"/>
    <property type="project" value="InterPro"/>
</dbReference>
<dbReference type="SUPFAM" id="SSF51306">
    <property type="entry name" value="LexA/Signal peptidase"/>
    <property type="match status" value="1"/>
</dbReference>
<evidence type="ECO:0000256" key="3">
    <source>
        <dbReference type="ARBA" id="ARBA00023015"/>
    </source>
</evidence>
<feature type="domain" description="Peptidase S24/S26A/S26B/S26C" evidence="7">
    <location>
        <begin position="109"/>
        <end position="180"/>
    </location>
</feature>
<keyword evidence="2" id="KW-0378">Hydrolase</keyword>
<dbReference type="Gene3D" id="2.10.109.10">
    <property type="entry name" value="Umud Fragment, subunit A"/>
    <property type="match status" value="1"/>
</dbReference>
<dbReference type="OrthoDB" id="74319at2157"/>
<dbReference type="Proteomes" id="UP000323439">
    <property type="component" value="Unassembled WGS sequence"/>
</dbReference>
<name>A0A1G5V577_9EURY</name>
<keyword evidence="1" id="KW-0645">Protease</keyword>
<keyword evidence="9" id="KW-1185">Reference proteome</keyword>
<protein>
    <submittedName>
        <fullName evidence="8">Peptidase S24-like</fullName>
    </submittedName>
</protein>
<evidence type="ECO:0000313" key="8">
    <source>
        <dbReference type="EMBL" id="SDA41051.1"/>
    </source>
</evidence>
<keyword evidence="6" id="KW-0812">Transmembrane</keyword>